<evidence type="ECO:0000256" key="6">
    <source>
        <dbReference type="ARBA" id="ARBA00022764"/>
    </source>
</evidence>
<keyword evidence="13" id="KW-0282">Flagellum</keyword>
<evidence type="ECO:0000259" key="12">
    <source>
        <dbReference type="SMART" id="SM00047"/>
    </source>
</evidence>
<evidence type="ECO:0000256" key="1">
    <source>
        <dbReference type="ARBA" id="ARBA00002954"/>
    </source>
</evidence>
<dbReference type="InterPro" id="IPR013377">
    <property type="entry name" value="FlgJ"/>
</dbReference>
<dbReference type="Gene3D" id="1.10.530.10">
    <property type="match status" value="1"/>
</dbReference>
<keyword evidence="7" id="KW-1005">Bacterial flagellum biogenesis</keyword>
<dbReference type="NCBIfam" id="TIGR02541">
    <property type="entry name" value="flagell_FlgJ"/>
    <property type="match status" value="1"/>
</dbReference>
<reference evidence="13" key="1">
    <citation type="submission" date="2022-10" db="EMBL/GenBank/DDBJ databases">
        <title>Catenovulum adriacola sp. nov. isolated in the Harbour of Susak.</title>
        <authorList>
            <person name="Schoch T."/>
            <person name="Reich S.J."/>
            <person name="Stoeferle S."/>
            <person name="Flaiz M."/>
            <person name="Kazda M."/>
            <person name="Riedel C.U."/>
            <person name="Duerre P."/>
        </authorList>
    </citation>
    <scope>NUCLEOTIDE SEQUENCE</scope>
    <source>
        <strain evidence="13">TS8</strain>
    </source>
</reference>
<keyword evidence="14" id="KW-1185">Reference proteome</keyword>
<dbReference type="InterPro" id="IPR002901">
    <property type="entry name" value="MGlyc_endo_b_GlcNAc-like_dom"/>
</dbReference>
<evidence type="ECO:0000256" key="5">
    <source>
        <dbReference type="ARBA" id="ARBA00013433"/>
    </source>
</evidence>
<keyword evidence="10" id="KW-0961">Cell wall biogenesis/degradation</keyword>
<protein>
    <recommendedName>
        <fullName evidence="5">Peptidoglycan hydrolase FlgJ</fullName>
    </recommendedName>
    <alternativeName>
        <fullName evidence="11">Muramidase FlgJ</fullName>
    </alternativeName>
</protein>
<dbReference type="Gene3D" id="2.10.70.40">
    <property type="entry name" value="peptidoglycan hydrolase"/>
    <property type="match status" value="1"/>
</dbReference>
<dbReference type="Pfam" id="PF01832">
    <property type="entry name" value="Glucosaminidase"/>
    <property type="match status" value="1"/>
</dbReference>
<proteinExistence type="inferred from homology"/>
<evidence type="ECO:0000313" key="13">
    <source>
        <dbReference type="EMBL" id="WAJ69423.1"/>
    </source>
</evidence>
<comment type="function">
    <text evidence="1">Flagellum-specific muramidase which hydrolyzes the peptidoglycan layer to assemble the rod structure in the periplasmic space.</text>
</comment>
<dbReference type="InterPro" id="IPR051056">
    <property type="entry name" value="Glycosyl_Hydrolase_73"/>
</dbReference>
<dbReference type="InterPro" id="IPR019301">
    <property type="entry name" value="Flagellar_prot_FlgJ_N"/>
</dbReference>
<evidence type="ECO:0000256" key="8">
    <source>
        <dbReference type="ARBA" id="ARBA00022801"/>
    </source>
</evidence>
<dbReference type="GO" id="GO:0016787">
    <property type="term" value="F:hydrolase activity"/>
    <property type="evidence" value="ECO:0007669"/>
    <property type="project" value="UniProtKB-KW"/>
</dbReference>
<gene>
    <name evidence="13" type="primary">flgJ</name>
    <name evidence="13" type="ORF">OLW01_09555</name>
</gene>
<keyword evidence="8 13" id="KW-0378">Hydrolase</keyword>
<comment type="similarity">
    <text evidence="4">In the C-terminal section; belongs to the glycosyl hydrolase 73 family.</text>
</comment>
<evidence type="ECO:0000256" key="4">
    <source>
        <dbReference type="ARBA" id="ARBA00007974"/>
    </source>
</evidence>
<comment type="subcellular location">
    <subcellularLocation>
        <location evidence="2">Periplasm</location>
    </subcellularLocation>
</comment>
<dbReference type="EMBL" id="CP109965">
    <property type="protein sequence ID" value="WAJ69423.1"/>
    <property type="molecule type" value="Genomic_DNA"/>
</dbReference>
<dbReference type="PANTHER" id="PTHR33308:SF9">
    <property type="entry name" value="PEPTIDOGLYCAN HYDROLASE FLGJ"/>
    <property type="match status" value="1"/>
</dbReference>
<accession>A0ABY7AIJ1</accession>
<dbReference type="RefSeq" id="WP_268073641.1">
    <property type="nucleotide sequence ID" value="NZ_CP109965.1"/>
</dbReference>
<evidence type="ECO:0000256" key="7">
    <source>
        <dbReference type="ARBA" id="ARBA00022795"/>
    </source>
</evidence>
<evidence type="ECO:0000256" key="9">
    <source>
        <dbReference type="ARBA" id="ARBA00023295"/>
    </source>
</evidence>
<sequence>MDKLEQSQLYNDFSGLDELRQGGLKNDKQALRKAAEHFESIFMKMMLKSMRQAEEVLADKDSPFNSQTTKFYRDMHDDQMAMDLSQTGALGLADLIVQQLDPNPDNFQSAQSLRPDAGLQQALHSPKYAQQLRQTDSEFDKSLDDSMQMANLVQAEQLARYQHLQPNQPLANEPIQQASAINSNKLLSFESKQDFVDKLMPIAEKVAHKIGIEPQAMIAQAALETGWGQKMIQNSDGSNALNFFGIKADNRWQGDKAYVNTLEHRNGVAVQEKAHFRSYDNVHQALDDYTQFIQTNPRYSEAVSVANDSNAYFTELQNAGYATDPNYASKIQAILKDSVFKSSSVLKF</sequence>
<organism evidence="13 14">
    <name type="scientific">Catenovulum adriaticum</name>
    <dbReference type="NCBI Taxonomy" id="2984846"/>
    <lineage>
        <taxon>Bacteria</taxon>
        <taxon>Pseudomonadati</taxon>
        <taxon>Pseudomonadota</taxon>
        <taxon>Gammaproteobacteria</taxon>
        <taxon>Alteromonadales</taxon>
        <taxon>Alteromonadaceae</taxon>
        <taxon>Catenovulum</taxon>
    </lineage>
</organism>
<keyword evidence="13" id="KW-0966">Cell projection</keyword>
<comment type="similarity">
    <text evidence="3">In the N-terminal section; belongs to the FlgJ family.</text>
</comment>
<keyword evidence="6" id="KW-0574">Periplasm</keyword>
<dbReference type="PANTHER" id="PTHR33308">
    <property type="entry name" value="PEPTIDOGLYCAN HYDROLASE FLGJ"/>
    <property type="match status" value="1"/>
</dbReference>
<evidence type="ECO:0000313" key="14">
    <source>
        <dbReference type="Proteomes" id="UP001163726"/>
    </source>
</evidence>
<name>A0ABY7AIJ1_9ALTE</name>
<keyword evidence="9" id="KW-0326">Glycosidase</keyword>
<dbReference type="Pfam" id="PF10135">
    <property type="entry name" value="Rod-binding"/>
    <property type="match status" value="1"/>
</dbReference>
<evidence type="ECO:0000256" key="2">
    <source>
        <dbReference type="ARBA" id="ARBA00004418"/>
    </source>
</evidence>
<feature type="domain" description="Mannosyl-glycoprotein endo-beta-N-acetylglucosamidase-like" evidence="12">
    <location>
        <begin position="185"/>
        <end position="341"/>
    </location>
</feature>
<evidence type="ECO:0000256" key="10">
    <source>
        <dbReference type="ARBA" id="ARBA00023316"/>
    </source>
</evidence>
<dbReference type="Proteomes" id="UP001163726">
    <property type="component" value="Chromosome"/>
</dbReference>
<dbReference type="SMART" id="SM00047">
    <property type="entry name" value="LYZ2"/>
    <property type="match status" value="1"/>
</dbReference>
<keyword evidence="13" id="KW-0969">Cilium</keyword>
<evidence type="ECO:0000256" key="3">
    <source>
        <dbReference type="ARBA" id="ARBA00006880"/>
    </source>
</evidence>
<evidence type="ECO:0000256" key="11">
    <source>
        <dbReference type="ARBA" id="ARBA00030835"/>
    </source>
</evidence>